<name>A0A136M066_9BACT</name>
<dbReference type="Proteomes" id="UP000070457">
    <property type="component" value="Unassembled WGS sequence"/>
</dbReference>
<reference evidence="1 2" key="1">
    <citation type="submission" date="2015-02" db="EMBL/GenBank/DDBJ databases">
        <title>Improved understanding of the partial-nitritation anammox process through 23 genomes representing the majority of the microbial community.</title>
        <authorList>
            <person name="Speth D.R."/>
            <person name="In T Zandt M."/>
            <person name="Guerrero Cruz S."/>
            <person name="Jetten M.S."/>
            <person name="Dutilh B.E."/>
        </authorList>
    </citation>
    <scope>NUCLEOTIDE SEQUENCE [LARGE SCALE GENOMIC DNA]</scope>
    <source>
        <strain evidence="1">OLB20</strain>
    </source>
</reference>
<organism evidence="1 2">
    <name type="scientific">candidate division WS6 bacterium OLB20</name>
    <dbReference type="NCBI Taxonomy" id="1617426"/>
    <lineage>
        <taxon>Bacteria</taxon>
        <taxon>Candidatus Dojkabacteria</taxon>
    </lineage>
</organism>
<protein>
    <submittedName>
        <fullName evidence="1">Uncharacterized protein</fullName>
    </submittedName>
</protein>
<evidence type="ECO:0000313" key="2">
    <source>
        <dbReference type="Proteomes" id="UP000070457"/>
    </source>
</evidence>
<dbReference type="EMBL" id="JYNZ01000002">
    <property type="protein sequence ID" value="KXK27294.1"/>
    <property type="molecule type" value="Genomic_DNA"/>
</dbReference>
<accession>A0A136M066</accession>
<evidence type="ECO:0000313" key="1">
    <source>
        <dbReference type="EMBL" id="KXK27294.1"/>
    </source>
</evidence>
<comment type="caution">
    <text evidence="1">The sequence shown here is derived from an EMBL/GenBank/DDBJ whole genome shotgun (WGS) entry which is preliminary data.</text>
</comment>
<gene>
    <name evidence="1" type="ORF">TR69_WS6001000168</name>
</gene>
<sequence length="256" mass="28886">MEVLLHGLENLIGSKHSSFDEAMNRVISVAETMNGPATLIMDLDGVMNDDSFIRDYPFLALYQERLLRLAQMREQFPDMSVKVLTGRMRQFNWAQDWISDLQNAMNPDNPEQVSVVQLYSDDEFNAFSQTGGTPQTILTGAGKNLKERIMLHAARPFTNGNVPGGMRIKDNMLHEAVDIIVRNTTDNIIVLDGEHDMLPAFHYAAEHHNHRSFEYVSVAAEERTHRRHAFKAVAIAAASLALLHAGRTAHSYSRKR</sequence>
<dbReference type="AlphaFoldDB" id="A0A136M066"/>
<proteinExistence type="predicted"/>